<dbReference type="InterPro" id="IPR052906">
    <property type="entry name" value="Type_IV_Methyl-Rstrct_Enzyme"/>
</dbReference>
<evidence type="ECO:0000313" key="3">
    <source>
        <dbReference type="EMBL" id="AOM39600.1"/>
    </source>
</evidence>
<dbReference type="InterPro" id="IPR011856">
    <property type="entry name" value="tRNA_endonuc-like_dom_sf"/>
</dbReference>
<dbReference type="PANTHER" id="PTHR30015">
    <property type="entry name" value="MRR RESTRICTION SYSTEM PROTEIN"/>
    <property type="match status" value="1"/>
</dbReference>
<sequence>MASKKKTRTSIVIFWIGVVVVAFNTKGAKESILNNVILFTFIYWVGYFALRMTRYFTAIILERSSKKRRTQDARKYLEIFLSQLERFLPVLARKKRFLITADDYGYISTDKWESEKRNFLKKFNYQPRITRDYRGLIDDEYSFSLDTAVDDYLNKNPLIEWNDRMSPSEYEGYCADILNSNGWQARTTSLSGDQGVDVIAEKDGLCIAIQCKKYSSPVGNKAVQEVTAGMTYWGASIGIVVTNAGYTRSARELAAVHGIFLLHHEELGNLENIIQK</sequence>
<feature type="domain" description="Restriction endonuclease type IV Mrr" evidence="2">
    <location>
        <begin position="163"/>
        <end position="268"/>
    </location>
</feature>
<evidence type="ECO:0000259" key="2">
    <source>
        <dbReference type="Pfam" id="PF04471"/>
    </source>
</evidence>
<gene>
    <name evidence="3" type="ORF">A9255_02710</name>
</gene>
<dbReference type="Pfam" id="PF04471">
    <property type="entry name" value="Mrr_cat"/>
    <property type="match status" value="1"/>
</dbReference>
<dbReference type="InterPro" id="IPR011335">
    <property type="entry name" value="Restrct_endonuc-II-like"/>
</dbReference>
<dbReference type="Gene3D" id="3.40.1350.10">
    <property type="match status" value="1"/>
</dbReference>
<dbReference type="RefSeq" id="WP_069315353.1">
    <property type="nucleotide sequence ID" value="NZ_CP016176.1"/>
</dbReference>
<dbReference type="InterPro" id="IPR007560">
    <property type="entry name" value="Restrct_endonuc_IV_Mrr"/>
</dbReference>
<dbReference type="SUPFAM" id="SSF52980">
    <property type="entry name" value="Restriction endonuclease-like"/>
    <property type="match status" value="1"/>
</dbReference>
<protein>
    <recommendedName>
        <fullName evidence="2">Restriction endonuclease type IV Mrr domain-containing protein</fullName>
    </recommendedName>
</protein>
<reference evidence="3 4" key="1">
    <citation type="submission" date="2016-06" db="EMBL/GenBank/DDBJ databases">
        <title>Bacterial characters and pathogenicity of Xenorhabdus hominickii from an entomopathogenic nematode, Steinernema monticolum.</title>
        <authorList>
            <person name="Park Y."/>
            <person name="Kim Y."/>
        </authorList>
    </citation>
    <scope>NUCLEOTIDE SEQUENCE [LARGE SCALE GENOMIC DNA]</scope>
    <source>
        <strain evidence="3 4">ANU1</strain>
    </source>
</reference>
<proteinExistence type="predicted"/>
<organism evidence="3 4">
    <name type="scientific">Xenorhabdus hominickii</name>
    <dbReference type="NCBI Taxonomy" id="351679"/>
    <lineage>
        <taxon>Bacteria</taxon>
        <taxon>Pseudomonadati</taxon>
        <taxon>Pseudomonadota</taxon>
        <taxon>Gammaproteobacteria</taxon>
        <taxon>Enterobacterales</taxon>
        <taxon>Morganellaceae</taxon>
        <taxon>Xenorhabdus</taxon>
    </lineage>
</organism>
<dbReference type="Proteomes" id="UP000094600">
    <property type="component" value="Chromosome"/>
</dbReference>
<name>A0ABN4S1A4_XENHO</name>
<keyword evidence="1" id="KW-0472">Membrane</keyword>
<accession>A0ABN4S1A4</accession>
<dbReference type="PANTHER" id="PTHR30015:SF6">
    <property type="entry name" value="SLL1429 PROTEIN"/>
    <property type="match status" value="1"/>
</dbReference>
<evidence type="ECO:0000256" key="1">
    <source>
        <dbReference type="SAM" id="Phobius"/>
    </source>
</evidence>
<feature type="transmembrane region" description="Helical" evidence="1">
    <location>
        <begin position="32"/>
        <end position="50"/>
    </location>
</feature>
<keyword evidence="1" id="KW-0812">Transmembrane</keyword>
<evidence type="ECO:0000313" key="4">
    <source>
        <dbReference type="Proteomes" id="UP000094600"/>
    </source>
</evidence>
<keyword evidence="4" id="KW-1185">Reference proteome</keyword>
<dbReference type="EMBL" id="CP016176">
    <property type="protein sequence ID" value="AOM39600.1"/>
    <property type="molecule type" value="Genomic_DNA"/>
</dbReference>
<keyword evidence="1" id="KW-1133">Transmembrane helix</keyword>